<dbReference type="EMBL" id="AMYD01000006">
    <property type="protein sequence ID" value="EQB59562.1"/>
    <property type="molecule type" value="Genomic_DNA"/>
</dbReference>
<comment type="caution">
    <text evidence="2">The sequence shown here is derived from an EMBL/GenBank/DDBJ whole genome shotgun (WGS) entry which is preliminary data.</text>
</comment>
<gene>
    <name evidence="2" type="ORF">CGLO_00008</name>
</gene>
<name>T0KVL4_COLGC</name>
<proteinExistence type="predicted"/>
<evidence type="ECO:0000256" key="1">
    <source>
        <dbReference type="SAM" id="MobiDB-lite"/>
    </source>
</evidence>
<dbReference type="HOGENOM" id="CLU_3425070_0_0_1"/>
<accession>T0KVL4</accession>
<sequence>MPTSSASNTMLKKIKEKDHLLN</sequence>
<organism evidence="2 3">
    <name type="scientific">Colletotrichum gloeosporioides (strain Cg-14)</name>
    <name type="common">Anthracnose fungus</name>
    <name type="synonym">Glomerella cingulata</name>
    <dbReference type="NCBI Taxonomy" id="1237896"/>
    <lineage>
        <taxon>Eukaryota</taxon>
        <taxon>Fungi</taxon>
        <taxon>Dikarya</taxon>
        <taxon>Ascomycota</taxon>
        <taxon>Pezizomycotina</taxon>
        <taxon>Sordariomycetes</taxon>
        <taxon>Hypocreomycetidae</taxon>
        <taxon>Glomerellales</taxon>
        <taxon>Glomerellaceae</taxon>
        <taxon>Colletotrichum</taxon>
        <taxon>Colletotrichum gloeosporioides species complex</taxon>
    </lineage>
</organism>
<evidence type="ECO:0000313" key="3">
    <source>
        <dbReference type="Proteomes" id="UP000015530"/>
    </source>
</evidence>
<dbReference type="AlphaFoldDB" id="T0KVL4"/>
<feature type="compositionally biased region" description="Basic and acidic residues" evidence="1">
    <location>
        <begin position="13"/>
        <end position="22"/>
    </location>
</feature>
<reference evidence="3" key="1">
    <citation type="journal article" date="2013" name="Mol. Plant Microbe Interact.">
        <title>Global aspects of pacC regulation of pathogenicity genes in Colletotrichum gloeosporioides as revealed by transcriptome analysis.</title>
        <authorList>
            <person name="Alkan N."/>
            <person name="Meng X."/>
            <person name="Friedlander G."/>
            <person name="Reuveni E."/>
            <person name="Sukno S."/>
            <person name="Sherman A."/>
            <person name="Thon M."/>
            <person name="Fluhr R."/>
            <person name="Prusky D."/>
        </authorList>
    </citation>
    <scope>NUCLEOTIDE SEQUENCE [LARGE SCALE GENOMIC DNA]</scope>
    <source>
        <strain evidence="3">Cg-14</strain>
    </source>
</reference>
<feature type="compositionally biased region" description="Polar residues" evidence="1">
    <location>
        <begin position="1"/>
        <end position="10"/>
    </location>
</feature>
<evidence type="ECO:0000313" key="2">
    <source>
        <dbReference type="EMBL" id="EQB59562.1"/>
    </source>
</evidence>
<protein>
    <submittedName>
        <fullName evidence="2">Uncharacterized protein</fullName>
    </submittedName>
</protein>
<dbReference type="Proteomes" id="UP000015530">
    <property type="component" value="Unassembled WGS sequence"/>
</dbReference>
<feature type="region of interest" description="Disordered" evidence="1">
    <location>
        <begin position="1"/>
        <end position="22"/>
    </location>
</feature>